<gene>
    <name evidence="1" type="ORF">HKW67_13455</name>
</gene>
<dbReference type="AlphaFoldDB" id="A0A6M4ISC5"/>
<dbReference type="KEGG" id="ggr:HKW67_13455"/>
<dbReference type="Proteomes" id="UP000500938">
    <property type="component" value="Chromosome"/>
</dbReference>
<reference evidence="1 2" key="1">
    <citation type="submission" date="2020-05" db="EMBL/GenBank/DDBJ databases">
        <title>Complete genome sequence of Gemmatimonas greenlandica TET16.</title>
        <authorList>
            <person name="Zeng Y."/>
        </authorList>
    </citation>
    <scope>NUCLEOTIDE SEQUENCE [LARGE SCALE GENOMIC DNA]</scope>
    <source>
        <strain evidence="1 2">TET16</strain>
    </source>
</reference>
<proteinExistence type="predicted"/>
<evidence type="ECO:0000313" key="1">
    <source>
        <dbReference type="EMBL" id="QJR36437.1"/>
    </source>
</evidence>
<dbReference type="EMBL" id="CP053085">
    <property type="protein sequence ID" value="QJR36437.1"/>
    <property type="molecule type" value="Genomic_DNA"/>
</dbReference>
<dbReference type="SUPFAM" id="SSF53448">
    <property type="entry name" value="Nucleotide-diphospho-sugar transferases"/>
    <property type="match status" value="1"/>
</dbReference>
<dbReference type="RefSeq" id="WP_171225869.1">
    <property type="nucleotide sequence ID" value="NZ_CP053085.1"/>
</dbReference>
<keyword evidence="2" id="KW-1185">Reference proteome</keyword>
<protein>
    <recommendedName>
        <fullName evidence="3">Glycosyltransferase 2-like domain-containing protein</fullName>
    </recommendedName>
</protein>
<evidence type="ECO:0008006" key="3">
    <source>
        <dbReference type="Google" id="ProtNLM"/>
    </source>
</evidence>
<sequence>MSSPIRRKVAVCALFRNSAAYIDYFRAVMTAQARDHIELAFSLVEGDSTDDSHARLQAWAAADSRVTLSKVDVEPVADFADRVRKWAMLGNVAVEQALATDCTHVLWCESDLVLPFDLLDQLLAEPADIVAPAIFLGTLFYDTWGFRGLDGARFNNEAPYHREFRHHARVPLSSVGSCVLFRRELFDQGVRFRGSYDDGLLVGVCRDAAALGFQTYMDSRIAIVHPTSLWKRQQYTLGAVDVQCFRPENNDLLARAAQRVVSDVRITIGSVDMSGDHPVFAPVHDIMRAHLADTPFAVRLRLASERDKQYALILSDIPAPRVLP</sequence>
<dbReference type="InterPro" id="IPR029044">
    <property type="entry name" value="Nucleotide-diphossugar_trans"/>
</dbReference>
<accession>A0A6M4ISC5</accession>
<name>A0A6M4ISC5_9BACT</name>
<organism evidence="1 2">
    <name type="scientific">Gemmatimonas groenlandica</name>
    <dbReference type="NCBI Taxonomy" id="2732249"/>
    <lineage>
        <taxon>Bacteria</taxon>
        <taxon>Pseudomonadati</taxon>
        <taxon>Gemmatimonadota</taxon>
        <taxon>Gemmatimonadia</taxon>
        <taxon>Gemmatimonadales</taxon>
        <taxon>Gemmatimonadaceae</taxon>
        <taxon>Gemmatimonas</taxon>
    </lineage>
</organism>
<evidence type="ECO:0000313" key="2">
    <source>
        <dbReference type="Proteomes" id="UP000500938"/>
    </source>
</evidence>
<dbReference type="Gene3D" id="3.90.550.10">
    <property type="entry name" value="Spore Coat Polysaccharide Biosynthesis Protein SpsA, Chain A"/>
    <property type="match status" value="1"/>
</dbReference>